<dbReference type="GO" id="GO:0005524">
    <property type="term" value="F:ATP binding"/>
    <property type="evidence" value="ECO:0007669"/>
    <property type="project" value="UniProtKB-KW"/>
</dbReference>
<dbReference type="SMART" id="SM00382">
    <property type="entry name" value="AAA"/>
    <property type="match status" value="1"/>
</dbReference>
<dbReference type="AlphaFoldDB" id="A0A7X9LEB4"/>
<comment type="caution">
    <text evidence="6">The sequence shown here is derived from an EMBL/GenBank/DDBJ whole genome shotgun (WGS) entry which is preliminary data.</text>
</comment>
<dbReference type="InterPro" id="IPR027417">
    <property type="entry name" value="P-loop_NTPase"/>
</dbReference>
<evidence type="ECO:0000256" key="3">
    <source>
        <dbReference type="ARBA" id="ARBA00022741"/>
    </source>
</evidence>
<keyword evidence="4 6" id="KW-0067">ATP-binding</keyword>
<feature type="domain" description="ABC transporter" evidence="5">
    <location>
        <begin position="2"/>
        <end position="215"/>
    </location>
</feature>
<dbReference type="PANTHER" id="PTHR42711">
    <property type="entry name" value="ABC TRANSPORTER ATP-BINDING PROTEIN"/>
    <property type="match status" value="1"/>
</dbReference>
<evidence type="ECO:0000256" key="2">
    <source>
        <dbReference type="ARBA" id="ARBA00022448"/>
    </source>
</evidence>
<reference evidence="6 7" key="1">
    <citation type="submission" date="2020-04" db="EMBL/GenBank/DDBJ databases">
        <title>MicrobeNet Type strains.</title>
        <authorList>
            <person name="Nicholson A.C."/>
        </authorList>
    </citation>
    <scope>NUCLEOTIDE SEQUENCE [LARGE SCALE GENOMIC DNA]</scope>
    <source>
        <strain evidence="6 7">DSM 22768</strain>
    </source>
</reference>
<accession>A0A7X9LEB4</accession>
<keyword evidence="2" id="KW-0813">Transport</keyword>
<dbReference type="Pfam" id="PF00005">
    <property type="entry name" value="ABC_tran"/>
    <property type="match status" value="1"/>
</dbReference>
<protein>
    <submittedName>
        <fullName evidence="6">ABC transporter ATP-binding protein</fullName>
    </submittedName>
</protein>
<dbReference type="InterPro" id="IPR050763">
    <property type="entry name" value="ABC_transporter_ATP-binding"/>
</dbReference>
<dbReference type="EMBL" id="JABASA010000017">
    <property type="protein sequence ID" value="NMD49606.1"/>
    <property type="molecule type" value="Genomic_DNA"/>
</dbReference>
<dbReference type="InterPro" id="IPR003593">
    <property type="entry name" value="AAA+_ATPase"/>
</dbReference>
<evidence type="ECO:0000256" key="1">
    <source>
        <dbReference type="ARBA" id="ARBA00005417"/>
    </source>
</evidence>
<evidence type="ECO:0000313" key="7">
    <source>
        <dbReference type="Proteomes" id="UP000532121"/>
    </source>
</evidence>
<proteinExistence type="inferred from homology"/>
<comment type="similarity">
    <text evidence="1">Belongs to the ABC transporter superfamily.</text>
</comment>
<dbReference type="CDD" id="cd03230">
    <property type="entry name" value="ABC_DR_subfamily_A"/>
    <property type="match status" value="1"/>
</dbReference>
<dbReference type="PROSITE" id="PS00211">
    <property type="entry name" value="ABC_TRANSPORTER_1"/>
    <property type="match status" value="1"/>
</dbReference>
<sequence length="278" mass="31319">MIQCHNLIKSFGRNDVIRGVSLQISNRKITSLIGRNGAGKSTLIGLIMDYYRCDSGEVKKGTVSVMPDADNMYSDWTGLEFLKFIARLKKTDVSYAVNLSKELGLYKNLKGKISGYSFGMKKKLSFIQCAIGDFDAYIFDEPTSGVDVPSALIMMDIIKRLKATGAAILLTSHNIDELERVSDYLYIIENGKIIQKGTVDDIINREKQLVYYLVSSQADAISKSDAIKKYIQSIHENNLELLFSDEQEAVDVLRQLTVSYPIVEFYQKKKSLIESVYE</sequence>
<organism evidence="6 7">
    <name type="scientific">Streptococcus ratti</name>
    <dbReference type="NCBI Taxonomy" id="1341"/>
    <lineage>
        <taxon>Bacteria</taxon>
        <taxon>Bacillati</taxon>
        <taxon>Bacillota</taxon>
        <taxon>Bacilli</taxon>
        <taxon>Lactobacillales</taxon>
        <taxon>Streptococcaceae</taxon>
        <taxon>Streptococcus</taxon>
    </lineage>
</organism>
<dbReference type="RefSeq" id="WP_193523818.1">
    <property type="nucleotide sequence ID" value="NZ_JABASA010000017.1"/>
</dbReference>
<dbReference type="InterPro" id="IPR003439">
    <property type="entry name" value="ABC_transporter-like_ATP-bd"/>
</dbReference>
<dbReference type="SUPFAM" id="SSF52540">
    <property type="entry name" value="P-loop containing nucleoside triphosphate hydrolases"/>
    <property type="match status" value="1"/>
</dbReference>
<dbReference type="Gene3D" id="3.40.50.300">
    <property type="entry name" value="P-loop containing nucleotide triphosphate hydrolases"/>
    <property type="match status" value="1"/>
</dbReference>
<dbReference type="Proteomes" id="UP000532121">
    <property type="component" value="Unassembled WGS sequence"/>
</dbReference>
<evidence type="ECO:0000259" key="5">
    <source>
        <dbReference type="PROSITE" id="PS50893"/>
    </source>
</evidence>
<evidence type="ECO:0000313" key="6">
    <source>
        <dbReference type="EMBL" id="NMD49606.1"/>
    </source>
</evidence>
<name>A0A7X9LEB4_STRRT</name>
<keyword evidence="3" id="KW-0547">Nucleotide-binding</keyword>
<gene>
    <name evidence="6" type="ORF">HHO37_08020</name>
</gene>
<dbReference type="GO" id="GO:0016887">
    <property type="term" value="F:ATP hydrolysis activity"/>
    <property type="evidence" value="ECO:0007669"/>
    <property type="project" value="InterPro"/>
</dbReference>
<dbReference type="InterPro" id="IPR017871">
    <property type="entry name" value="ABC_transporter-like_CS"/>
</dbReference>
<dbReference type="PROSITE" id="PS50893">
    <property type="entry name" value="ABC_TRANSPORTER_2"/>
    <property type="match status" value="1"/>
</dbReference>
<dbReference type="PANTHER" id="PTHR42711:SF5">
    <property type="entry name" value="ABC TRANSPORTER ATP-BINDING PROTEIN NATA"/>
    <property type="match status" value="1"/>
</dbReference>
<evidence type="ECO:0000256" key="4">
    <source>
        <dbReference type="ARBA" id="ARBA00022840"/>
    </source>
</evidence>